<protein>
    <recommendedName>
        <fullName evidence="8">EngB-type G domain-containing protein</fullName>
    </recommendedName>
</protein>
<dbReference type="Gene3D" id="3.40.50.300">
    <property type="entry name" value="P-loop containing nucleotide triphosphate hydrolases"/>
    <property type="match status" value="1"/>
</dbReference>
<evidence type="ECO:0000313" key="9">
    <source>
        <dbReference type="EMBL" id="KAF6156065.1"/>
    </source>
</evidence>
<keyword evidence="4" id="KW-0547">Nucleotide-binding</keyword>
<dbReference type="SUPFAM" id="SSF52540">
    <property type="entry name" value="P-loop containing nucleoside triphosphate hydrolases"/>
    <property type="match status" value="1"/>
</dbReference>
<comment type="caution">
    <text evidence="9">The sequence shown here is derived from an EMBL/GenBank/DDBJ whole genome shotgun (WGS) entry which is preliminary data.</text>
</comment>
<comment type="similarity">
    <text evidence="2">Belongs to the TRAFAC class TrmE-Era-EngA-EngB-Septin-like GTPase superfamily. EngB GTPase family.</text>
</comment>
<evidence type="ECO:0000256" key="4">
    <source>
        <dbReference type="ARBA" id="ARBA00022741"/>
    </source>
</evidence>
<keyword evidence="6" id="KW-0342">GTP-binding</keyword>
<dbReference type="HAMAP" id="MF_00321">
    <property type="entry name" value="GTPase_EngB"/>
    <property type="match status" value="1"/>
</dbReference>
<feature type="compositionally biased region" description="Basic and acidic residues" evidence="7">
    <location>
        <begin position="57"/>
        <end position="68"/>
    </location>
</feature>
<comment type="cofactor">
    <cofactor evidence="1">
        <name>Mg(2+)</name>
        <dbReference type="ChEBI" id="CHEBI:18420"/>
    </cofactor>
</comment>
<proteinExistence type="inferred from homology"/>
<evidence type="ECO:0000256" key="3">
    <source>
        <dbReference type="ARBA" id="ARBA00022723"/>
    </source>
</evidence>
<reference evidence="9 10" key="1">
    <citation type="journal article" date="2020" name="IScience">
        <title>Genome Sequencing of the Endangered Kingdonia uniflora (Circaeasteraceae, Ranunculales) Reveals Potential Mechanisms of Evolutionary Specialization.</title>
        <authorList>
            <person name="Sun Y."/>
            <person name="Deng T."/>
            <person name="Zhang A."/>
            <person name="Moore M.J."/>
            <person name="Landis J.B."/>
            <person name="Lin N."/>
            <person name="Zhang H."/>
            <person name="Zhang X."/>
            <person name="Huang J."/>
            <person name="Zhang X."/>
            <person name="Sun H."/>
            <person name="Wang H."/>
        </authorList>
    </citation>
    <scope>NUCLEOTIDE SEQUENCE [LARGE SCALE GENOMIC DNA]</scope>
    <source>
        <strain evidence="9">TB1705</strain>
        <tissue evidence="9">Leaf</tissue>
    </source>
</reference>
<organism evidence="9 10">
    <name type="scientific">Kingdonia uniflora</name>
    <dbReference type="NCBI Taxonomy" id="39325"/>
    <lineage>
        <taxon>Eukaryota</taxon>
        <taxon>Viridiplantae</taxon>
        <taxon>Streptophyta</taxon>
        <taxon>Embryophyta</taxon>
        <taxon>Tracheophyta</taxon>
        <taxon>Spermatophyta</taxon>
        <taxon>Magnoliopsida</taxon>
        <taxon>Ranunculales</taxon>
        <taxon>Circaeasteraceae</taxon>
        <taxon>Kingdonia</taxon>
    </lineage>
</organism>
<sequence length="815" mass="92808">MSEIEGLGFKLNKKVKLGIGAHKSSKRKPRSGLNDEDVDGKRQFGSKTTSDMRRKRVYGDKDSGKEGKSSNVGVLSLKSLSRKRGSDRDRVRDGDDSRKERLKPGAMRKPRDVSRGRIGKRDEFGEDTSRKKEFKGRVDLTRRVNDRVGSDVSSVRLRMEVKHRNRRVSTKHDDMERGVRKKHPKNEIESTNLVDQKRGVTKKMQRYRKGLEDESEVMEAPKKKKRMRVDPYDDSNKKLDDDISLNGKCEEKKVDLESKNEVSLNAQFRAIQPKPSILAFVEDNFLGRRRSIELKRAGYNIDLSAPLDNIPFSTSDERERIEEIVFKNNLTFFAAAKVSSSFPPADLPEIAFAGRSNVGKSSLLNALTRRWGVVRTSDKPGLTQTINFFNLGSKLSLVDLPGYGFAYAKEEVKDSWEELVKEYVSTRVGLKRVCLLIDTKWGMKLRDYELINLMERSQTKYQIVLTKTDVVFPIDVARRAMQIEETDEYHCSFLILLISFLIEDDGKLQVWCWHPKPENGSRQAYTLRQTVEESAEMVKTRSQSSREATSRRIKQFYDELVLRYFGSVNLNGPPLPPREASYEGMCEAEAALWREDLYLHCQLQTVILHPMARKAALVAQARELVRKEGFVCDVIMKLTCVGLELWLVCDILINYFTYNSQSFLLCVNFSVRSTMEDSVDENWSKVIGEESPKRCENERIVDPFSAEAPYEGQHFDTVEDAHLWHERYGRGQGFSTKIHNSTKRPRSDDIGIRSGLLISEVEAVEKSRWRSGGGGSGEESVLKISGEESVVDFGGRGVENGGRGVENGALVQIYV</sequence>
<dbReference type="Pfam" id="PF01926">
    <property type="entry name" value="MMR_HSR1"/>
    <property type="match status" value="1"/>
</dbReference>
<dbReference type="PROSITE" id="PS51706">
    <property type="entry name" value="G_ENGB"/>
    <property type="match status" value="1"/>
</dbReference>
<dbReference type="OrthoDB" id="391988at2759"/>
<keyword evidence="10" id="KW-1185">Reference proteome</keyword>
<dbReference type="GO" id="GO:0046872">
    <property type="term" value="F:metal ion binding"/>
    <property type="evidence" value="ECO:0007669"/>
    <property type="project" value="UniProtKB-KW"/>
</dbReference>
<evidence type="ECO:0000256" key="1">
    <source>
        <dbReference type="ARBA" id="ARBA00001946"/>
    </source>
</evidence>
<dbReference type="PANTHER" id="PTHR47560">
    <property type="entry name" value="EXPRESSED PROTEIN"/>
    <property type="match status" value="1"/>
</dbReference>
<dbReference type="EMBL" id="JACGCM010001386">
    <property type="protein sequence ID" value="KAF6156065.1"/>
    <property type="molecule type" value="Genomic_DNA"/>
</dbReference>
<dbReference type="AlphaFoldDB" id="A0A7J7MM84"/>
<dbReference type="InterPro" id="IPR030393">
    <property type="entry name" value="G_ENGB_dom"/>
</dbReference>
<evidence type="ECO:0000256" key="2">
    <source>
        <dbReference type="ARBA" id="ARBA00009638"/>
    </source>
</evidence>
<dbReference type="Proteomes" id="UP000541444">
    <property type="component" value="Unassembled WGS sequence"/>
</dbReference>
<dbReference type="InterPro" id="IPR027417">
    <property type="entry name" value="P-loop_NTPase"/>
</dbReference>
<feature type="compositionally biased region" description="Basic and acidic residues" evidence="7">
    <location>
        <begin position="84"/>
        <end position="136"/>
    </location>
</feature>
<dbReference type="GO" id="GO:0005525">
    <property type="term" value="F:GTP binding"/>
    <property type="evidence" value="ECO:0007669"/>
    <property type="project" value="UniProtKB-KW"/>
</dbReference>
<dbReference type="InterPro" id="IPR006073">
    <property type="entry name" value="GTP-bd"/>
</dbReference>
<dbReference type="CDD" id="cd01876">
    <property type="entry name" value="YihA_EngB"/>
    <property type="match status" value="1"/>
</dbReference>
<feature type="domain" description="EngB-type G" evidence="8">
    <location>
        <begin position="346"/>
        <end position="537"/>
    </location>
</feature>
<dbReference type="NCBIfam" id="TIGR03598">
    <property type="entry name" value="GTPase_YsxC"/>
    <property type="match status" value="1"/>
</dbReference>
<gene>
    <name evidence="9" type="ORF">GIB67_010989</name>
</gene>
<name>A0A7J7MM84_9MAGN</name>
<evidence type="ECO:0000313" key="10">
    <source>
        <dbReference type="Proteomes" id="UP000541444"/>
    </source>
</evidence>
<evidence type="ECO:0000256" key="7">
    <source>
        <dbReference type="SAM" id="MobiDB-lite"/>
    </source>
</evidence>
<evidence type="ECO:0000259" key="8">
    <source>
        <dbReference type="PROSITE" id="PS51706"/>
    </source>
</evidence>
<keyword evidence="5" id="KW-0460">Magnesium</keyword>
<evidence type="ECO:0000256" key="6">
    <source>
        <dbReference type="ARBA" id="ARBA00023134"/>
    </source>
</evidence>
<feature type="region of interest" description="Disordered" evidence="7">
    <location>
        <begin position="210"/>
        <end position="235"/>
    </location>
</feature>
<evidence type="ECO:0000256" key="5">
    <source>
        <dbReference type="ARBA" id="ARBA00022842"/>
    </source>
</evidence>
<dbReference type="PANTHER" id="PTHR47560:SF1">
    <property type="entry name" value="EXPRESSED PROTEIN"/>
    <property type="match status" value="1"/>
</dbReference>
<keyword evidence="3" id="KW-0479">Metal-binding</keyword>
<feature type="region of interest" description="Disordered" evidence="7">
    <location>
        <begin position="15"/>
        <end position="136"/>
    </location>
</feature>
<accession>A0A7J7MM84</accession>
<dbReference type="InterPro" id="IPR019987">
    <property type="entry name" value="GTP-bd_ribosome_bio_YsxC"/>
</dbReference>